<proteinExistence type="predicted"/>
<evidence type="ECO:0000313" key="2">
    <source>
        <dbReference type="Proteomes" id="UP000182836"/>
    </source>
</evidence>
<evidence type="ECO:0000313" key="1">
    <source>
        <dbReference type="EMBL" id="SDK28143.1"/>
    </source>
</evidence>
<dbReference type="Proteomes" id="UP000182836">
    <property type="component" value="Unassembled WGS sequence"/>
</dbReference>
<dbReference type="AlphaFoldDB" id="A0A1G9ALM4"/>
<dbReference type="EMBL" id="FNED01000047">
    <property type="protein sequence ID" value="SDK28143.1"/>
    <property type="molecule type" value="Genomic_DNA"/>
</dbReference>
<name>A0A1G9ALM4_ANEMI</name>
<sequence length="58" mass="6287">MGPDFIFYDGFGIMTPSVKMKAKTRIIAGIGPASFYQIAVNNLTTGENENFSENVPVS</sequence>
<protein>
    <submittedName>
        <fullName evidence="1">Uncharacterized protein</fullName>
    </submittedName>
</protein>
<accession>A0A1G9ALM4</accession>
<organism evidence="1 2">
    <name type="scientific">Aneurinibacillus migulanus</name>
    <name type="common">Bacillus migulanus</name>
    <dbReference type="NCBI Taxonomy" id="47500"/>
    <lineage>
        <taxon>Bacteria</taxon>
        <taxon>Bacillati</taxon>
        <taxon>Bacillota</taxon>
        <taxon>Bacilli</taxon>
        <taxon>Bacillales</taxon>
        <taxon>Paenibacillaceae</taxon>
        <taxon>Aneurinibacillus group</taxon>
        <taxon>Aneurinibacillus</taxon>
    </lineage>
</organism>
<gene>
    <name evidence="1" type="ORF">SAMN04487909_1477</name>
</gene>
<reference evidence="1 2" key="1">
    <citation type="submission" date="2016-10" db="EMBL/GenBank/DDBJ databases">
        <authorList>
            <person name="de Groot N.N."/>
        </authorList>
    </citation>
    <scope>NUCLEOTIDE SEQUENCE [LARGE SCALE GENOMIC DNA]</scope>
    <source>
        <strain evidence="1 2">DSM 2895</strain>
    </source>
</reference>